<dbReference type="Proteomes" id="UP000584867">
    <property type="component" value="Unassembled WGS sequence"/>
</dbReference>
<evidence type="ECO:0000313" key="1">
    <source>
        <dbReference type="EMBL" id="MBB5064790.1"/>
    </source>
</evidence>
<name>A0A7W8EBQ1_9BACT</name>
<dbReference type="GO" id="GO:0047475">
    <property type="term" value="F:phenylacetate-CoA ligase activity"/>
    <property type="evidence" value="ECO:0007669"/>
    <property type="project" value="UniProtKB-EC"/>
</dbReference>
<dbReference type="InterPro" id="IPR042099">
    <property type="entry name" value="ANL_N_sf"/>
</dbReference>
<dbReference type="SUPFAM" id="SSF56801">
    <property type="entry name" value="Acetyl-CoA synthetase-like"/>
    <property type="match status" value="1"/>
</dbReference>
<keyword evidence="1" id="KW-0436">Ligase</keyword>
<dbReference type="RefSeq" id="WP_184256962.1">
    <property type="nucleotide sequence ID" value="NZ_JACHIO010000012.1"/>
</dbReference>
<accession>A0A7W8EBQ1</accession>
<dbReference type="EC" id="6.2.1.30" evidence="1"/>
<gene>
    <name evidence="1" type="ORF">HDF15_003150</name>
</gene>
<dbReference type="AlphaFoldDB" id="A0A7W8EBQ1"/>
<proteinExistence type="predicted"/>
<dbReference type="PANTHER" id="PTHR43845">
    <property type="entry name" value="BLR5969 PROTEIN"/>
    <property type="match status" value="1"/>
</dbReference>
<comment type="caution">
    <text evidence="1">The sequence shown here is derived from an EMBL/GenBank/DDBJ whole genome shotgun (WGS) entry which is preliminary data.</text>
</comment>
<dbReference type="EMBL" id="JACHIO010000012">
    <property type="protein sequence ID" value="MBB5064790.1"/>
    <property type="molecule type" value="Genomic_DNA"/>
</dbReference>
<dbReference type="Gene3D" id="3.40.50.12780">
    <property type="entry name" value="N-terminal domain of ligase-like"/>
    <property type="match status" value="1"/>
</dbReference>
<sequence length="523" mass="57465">MTEATLSPIDTAHEQLANSVISDDQLTPDSIEAVLALPQFLSALRDIEQRTQVSYDCLPIEIQHTIVLRRLRQLVNIARLNPLWRERMDAAGLSGGIHSFEDFQAIPLTDKETFRDFFTGDRAGMVVPIERGGFEVVASGGTSSGKPSETVYSLKELQSTYELSGEFIGRHMMLRHLGESGPRWVATTLADYQMWSSGTMVGGVLQKIPGVNYIGAGPMSPEVYRLMMSYPGTKAIMGITQSIALLASFAEGLDIEERDSFRVALYGSGVLRKKIRDDLKTAYPNIAILSYFAATQAEAIGLQLSEDSNLLSAVPGLHFIEVVDADGRWVAEGEEGELVVTRLHANEAPVFRYKIGDRVIRRPYLATPLLNTAQFEFVGRSGDFMHIGDTQYNVKQAFENIAQEFQKQGILDIDEVAAEVQFINYRERKELHLLVATPAYLELLPVVAQRLGPAGASPVMINGLIRSLSVFNSLEANDASLRRTGYNFGLRLIAPSSPDLVRTEVGKVPLLVDVVSGNDGSGL</sequence>
<dbReference type="PANTHER" id="PTHR43845:SF1">
    <property type="entry name" value="BLR5969 PROTEIN"/>
    <property type="match status" value="1"/>
</dbReference>
<protein>
    <submittedName>
        <fullName evidence="1">Phenylacetate-CoA ligase</fullName>
        <ecNumber evidence="1">6.2.1.30</ecNumber>
    </submittedName>
</protein>
<organism evidence="1 2">
    <name type="scientific">Granulicella mallensis</name>
    <dbReference type="NCBI Taxonomy" id="940614"/>
    <lineage>
        <taxon>Bacteria</taxon>
        <taxon>Pseudomonadati</taxon>
        <taxon>Acidobacteriota</taxon>
        <taxon>Terriglobia</taxon>
        <taxon>Terriglobales</taxon>
        <taxon>Acidobacteriaceae</taxon>
        <taxon>Granulicella</taxon>
    </lineage>
</organism>
<reference evidence="1 2" key="1">
    <citation type="submission" date="2020-08" db="EMBL/GenBank/DDBJ databases">
        <title>Genomic Encyclopedia of Type Strains, Phase IV (KMG-V): Genome sequencing to study the core and pangenomes of soil and plant-associated prokaryotes.</title>
        <authorList>
            <person name="Whitman W."/>
        </authorList>
    </citation>
    <scope>NUCLEOTIDE SEQUENCE [LARGE SCALE GENOMIC DNA]</scope>
    <source>
        <strain evidence="1 2">X5P3</strain>
    </source>
</reference>
<evidence type="ECO:0000313" key="2">
    <source>
        <dbReference type="Proteomes" id="UP000584867"/>
    </source>
</evidence>